<dbReference type="Gene3D" id="2.170.16.10">
    <property type="entry name" value="Hedgehog/Intein (Hint) domain"/>
    <property type="match status" value="1"/>
</dbReference>
<accession>A0A2M9ZM45</accession>
<sequence length="4317" mass="477849">MKLPSLTIFSNFFSSFHTIPILAPTQSPQARRRRRKSFKAIRFFIHTTMRTALVAIMVFDIVASPLAADPNLFRDIWKNGSDGKLERQYKKADSSNTESDWNQTVDQGKQLLRADWESEAEREIEKELLNADGNKEELKLTLEKEKSVVFAEWETDLQREIDTKKGEWKAKVSGKSLEELILGIDKEAILQAVTASEQAAQSGQNATEKLQRFDSGTSSALGAFRSDWETSLEQKVSSLNSSIAFSSLEEKKSFESSLLQIKRFYQAEYSYEESSLVSSYRAQFIAKQNENEDLENRIAQETDPSQLALLLINRAKRKIDESNGGMLPPDGSILAPPVTSVQGDDYQSKFLKALQDGQAQWQKAIDDLVLGKLKYDDAVNREWKTGEESWTDAYNQVLAAKESWTSTVQAQIQKGLEAWDKSSSDLQKNKQKALAELDRTISTNNRQWQAHVRGIENVVVGGADTLATIASNKQFFKEALDRANAPGSGYGSSIISEYQNQLTYWSGLETRIRNLVSNSQNQLHDQDMRGTGSGEGLLVNAGGSDPYVYTAAELELKISKEELKLLQQKKDRAQQVYDYAVQNVGNKTIESIAVELENARTAFKTQETAYLKLLAELNGGGDVGSSSPGLAPESSTTSNAVSTSGTSILSQLENANKVLEERRKKLEESKALMEERRAAYESVTKMQVLVNNPQLLGKVGELRTDPGSNKSDSGLRYEIFQASEELDKKREVLRQQESEVYKLSYERENALRTQSFYNETLKKILEFEKLKENKVLLESILNGGAGLSEKIDSLLSGNNLVTLYGNDLSVQIRSNLTKLQKNLVDLDKPVLDSTNSFASQFSALKSTASSFPLDEMDARKSDLEKYLDQMVSVRDSLNGSGSFDTSYIDFNKLDQGIAYLDHLLSNWDSSISGMQSGLEEIDKSGIAFIDYANSNQSQKGTLEYSNRMLSLTSKLQESAISIGQFQDFIKEIHTTTEYLNTVFLDSFQISDATVDSTLTGIERTSAKKSISDLRLSYDSGFKQWHPILAGISEPFGDLNTNLTNFGQSVQAFRTSLENRSDIGKQVSSELISMYDGFRVEYEGRKSELEFLLDPNGSSESLAELQKNAVLRRNLEGARLNEKALELLTDYLEDLPAEKRNIDSIYLQILKDSDDRFKTLDIGESAMRERQAMELVLDFVRANRSSLGRSLSSPDYEQFIDSLHTQKSNAAEIRSFYEDGDEFTEVERNQILTSESSSEKRKLSEYYSFGASFFFQQATTKVAALDAVVNRVDGFADQVRQGGVLSALTDRYFSTQENKATGLLNEIHTKVSNLSGLNASDFLQDSFQLGTSTDHDVNAESLRKNLLNELLAGKITETEFLQSLEDFNKLGNIFSAKDAIKVYSEASNLKEEWEEGSLQILNSATNLKQFLASVPSASDSLGGMMSSSLEDFYSLRFGEIKDLYALKDAKDPNDFTLAAYPGVDFSVLESYIGNFESAHSEWKSRKESLLAANQAFIDQQNSLSSLVLGTPEYLAKLKDVQTKFADLEQKYSETKVYFEDISTKSIQAYQDAKIVLSKMKSSLGLPNKFLINDDSLPILPQGIRDDYLNNRGVYSFQYYSAPQGEQIDNLIMSDAIFTRNTVQAVEFQNQFLGLSTQAKIFDTTKLGFESLSKAQIAKQEIGTEISEFRSGLEDRIQVFLGGGEKNQISQENLVSYVNQLRNFFLEKQSKGEKVNAAVLEALENAGAFTDEIGQLKFFQGIPIEERTEAATQAKWTEAKSNTASLKEAQGIFKELSTTLKNIEESGQPLYTLMDKIEFSLLKYDDLKTKLSGKSFALDSEIVSGMENLKAYAWEAHKSNLAQAFVTRIQENTSLDSFVEEIKTGKYLLPGQNGAKLEKNSSFLGKNLTDAQVEEVRNYLNVYSDEVKIKNADIRTGIDAILTVVDPEIRVELKSKALANAYDQIKDTISQGNLVSVGGLPPEIKEYAIVSNYLAFLGSSESRLESNPIDRNTVLNEYLLKVGSENGESAILSDFLNHYSERNSSYYLKTEELKSRDVLSSYYESGNYIHLKADDLVELTNWLKNKKYESNLVSSLNSAVRMETILSGYLGGSEEEYFSYVGSKLAGGITNSEKEGLILQKAGLYNPFGSENLISGLQSDQFLRNFKYKSGFQSLTAKLDSEDLNFTKSLVEVNRDEKNREFTYNVVKKNQIVESYLSYLNISPTGQLEPSQEKKVQDRLRELEFQAEQRLGNFLSLVENYNSASFDPSKEEGNPSIRKALQEFKDSGYEISDTVYSKNSQGDYSFKGGLDNLYGIIENYVDNNLPGRSALNDPYAEIVSAKGSMDSSADSIITAGKSIGILTQIFQTYQGKTGASLESALITDLQTYKDNYNQALKDFEVAQKNFNDQKNIVAGIQDSYSSKQAEVTASYSTLQNSTQSLNNLSAVYDFATLVSYSKHQTGEGDPVTEIKKPTELAKERLDSANNEVIAKIKEIEEIQNRVDKRTTLASLSSDPQVALNKQQTEEWAERALRYSKAEATIKDRISTLKSEIAAQRASLQGSLNSFLVPTAISINANSLNGLIDVYKSDYKSSEKLLREEYGIVEGIVNGRIGAWDIINGGRGSSGPPPTYGKGLSIKYPEHDILSFVNAHRGGGELASQMKTTMDALDGVWIWQDDNRAIQNAVNRITSDSYAEYSDKMEQRTRDAMAATSIVIALLSWGNPAIGFEAIARRDRWVDVKNTLNNSIATAAAQANNLKNLQAELNYYTDISSAEQLRSVMLGSGNSSGQFRLNTGLRAEDVNYITGSGALAPSSLQWKGGKEPLNLDNIAGKNGDSIAQDRFIHDAYGLLVRNNTGYVPGGTSAAATKATKTGSDGVKTAYMVSGDEFASAMAVLARSQYDVERDEYYAAGEAFVGTGGQKADKRDILDDREQFYANLIQKISNNSGQNIEYEMYRTVASDYMGEGKILDQIFELNQEQQRKTQLAAWESKEKEFYDRKQEWVQNIQFLQDTGNLRFNDMTSVILKNWDSWRTEFQKSAKAGEEEHLRNIEKALRDKARWEADFLSQMKNQDNSSIIRDAYDQIQSVVDSYSSSMPIGVAINLNTNSILNSVLSESPAKLDEKILNQGAYQNVQFFIDQLHSNKLDNSNVKEFDQMRVEMDQRSQKMVVLQTLDSLYSIPNTYAETIKTANEDLRKQLTQQLMQDGFIPMGDTLVRQTVGPTGEPQSQILPNYMSFQYNAPTSLPKVKDSNGKEWDLSDYSSLSAIGGPQSFELQTMVKLAKEEMDLDFKKVYDPDNPANREIAVSLLDSKATARVTQSAQAALQRLFTDQESILKYNAADERGKRGMEEAAKNSGYLVGPTEGGAFGDHHFAQFYTILKLKQKYDELKQQGEDLKGDGFANAVGSAVEVATLGTLNSKQVSKFMHENKDVINTVATVAAVVAAPFTAGASLIALAAYNAVQGAYDGGILGAAAGAVSAYATYTGVTMSYSYKDGFSAGVGLSVGEIGSVGLNYSDKDGFGANAGIKVGNFSAGVSYTEAGGFGANVALSTASGAGFSLNYMEGQGFSGSIDYKNGNKANGFQGSLVVGSKGEVTAKIGMAKDGIGKAGINYTSKDGLGVYAGKTLGDGPLGGITSAEIGWNKEKGAQASYGSDNLRVTYSDKDGFGAKFSQDTGFGELNLSVTRKGGASASFSGQIGGVKGSLNYSSKDGFSAGLSTSIEGTDSNLSIGKGGKLGFNQKQNVRAGSEDLFINNLEELQGLNDAEIKEAKARIIADSFEEYKKSMIVLNPKLAEYANDPDKFQAKIKELDEKGELTHPSGNDAAIDTGASRDFWYRKVGGFIGDLASSFMGSSVAFGSGFVDEKGVFHQRTCFVAGTLVHTKDGLKAIEEIQEGDWVLSKSDRTGQVSYRPIIQTFDRQADLIYTLEFSDGTVLKTTWNHPFRRLKPESRSEEFEMENSEWSQAKDLKVGDITFIASGDTIEITSINAEKRPATVYNFEVDEHHTYFVGEAGVWVHNDSYKIENDKYLGWRYTIHEWNKSEVFERNGKKYKKTGEMEFQCVEGCIDGNEKIWLTNTGMTQSIESNGKVISTSFGYDPKRKGDDVELFSKRQTVIIDQNTNGVINMIYNENGERSVTARYQLPEGVVNPFDRNNQTLMSNSPFGKRDLKISPFHYGMDNASASAMYLPVDGVIVDPPKDGGMKANINGHDSGIYKEGGKVIIPGNVPNGATITYDDFDYKGPVTGNTVTVLTKQAGKEYFMVFHHLEAIDPKFQKDTKIKAGDEIGKTGTTGISTGIHGHFGVYTKEKPSFSSDYYSKTKDGLYYVDPAYFLTNVAGKKK</sequence>
<feature type="domain" description="Hint" evidence="4">
    <location>
        <begin position="3848"/>
        <end position="3955"/>
    </location>
</feature>
<dbReference type="InterPro" id="IPR003587">
    <property type="entry name" value="Hint_dom_N"/>
</dbReference>
<evidence type="ECO:0000313" key="8">
    <source>
        <dbReference type="Proteomes" id="UP000231990"/>
    </source>
</evidence>
<dbReference type="Pfam" id="PF01551">
    <property type="entry name" value="Peptidase_M23"/>
    <property type="match status" value="1"/>
</dbReference>
<gene>
    <name evidence="5" type="ORF">CH360_12645</name>
    <name evidence="6" type="ORF">CH373_11620</name>
</gene>
<keyword evidence="3" id="KW-1133">Transmembrane helix</keyword>
<dbReference type="EMBL" id="NPDZ01000006">
    <property type="protein sequence ID" value="PJZ73136.1"/>
    <property type="molecule type" value="Genomic_DNA"/>
</dbReference>
<dbReference type="SUPFAM" id="SSF51261">
    <property type="entry name" value="Duplicated hybrid motif"/>
    <property type="match status" value="1"/>
</dbReference>
<reference evidence="7 8" key="1">
    <citation type="submission" date="2017-07" db="EMBL/GenBank/DDBJ databases">
        <title>Leptospira spp. isolated from tropical soils.</title>
        <authorList>
            <person name="Thibeaux R."/>
            <person name="Iraola G."/>
            <person name="Ferres I."/>
            <person name="Bierque E."/>
            <person name="Girault D."/>
            <person name="Soupe-Gilbert M.-E."/>
            <person name="Picardeau M."/>
            <person name="Goarant C."/>
        </authorList>
    </citation>
    <scope>NUCLEOTIDE SEQUENCE [LARGE SCALE GENOMIC DNA]</scope>
    <source>
        <strain evidence="6 8">FH1-B-B1</strain>
        <strain evidence="5 7">FH1-B-C1</strain>
    </source>
</reference>
<dbReference type="Proteomes" id="UP000231990">
    <property type="component" value="Unassembled WGS sequence"/>
</dbReference>
<evidence type="ECO:0000313" key="7">
    <source>
        <dbReference type="Proteomes" id="UP000231962"/>
    </source>
</evidence>
<dbReference type="PROSITE" id="PS50817">
    <property type="entry name" value="INTEIN_N_TER"/>
    <property type="match status" value="1"/>
</dbReference>
<keyword evidence="7" id="KW-1185">Reference proteome</keyword>
<comment type="caution">
    <text evidence="6">The sequence shown here is derived from an EMBL/GenBank/DDBJ whole genome shotgun (WGS) entry which is preliminary data.</text>
</comment>
<name>A0A2M9ZM45_9LEPT</name>
<dbReference type="CDD" id="cd00081">
    <property type="entry name" value="Hint"/>
    <property type="match status" value="1"/>
</dbReference>
<dbReference type="RefSeq" id="WP_100714411.1">
    <property type="nucleotide sequence ID" value="NZ_NPDY01000012.1"/>
</dbReference>
<dbReference type="CDD" id="cd12797">
    <property type="entry name" value="M23_peptidase"/>
    <property type="match status" value="1"/>
</dbReference>
<feature type="coiled-coil region" evidence="1">
    <location>
        <begin position="549"/>
        <end position="576"/>
    </location>
</feature>
<dbReference type="SUPFAM" id="SSF51294">
    <property type="entry name" value="Hedgehog/intein (Hint) domain"/>
    <property type="match status" value="1"/>
</dbReference>
<dbReference type="Pfam" id="PF07591">
    <property type="entry name" value="PT-HINT"/>
    <property type="match status" value="1"/>
</dbReference>
<keyword evidence="1" id="KW-0175">Coiled coil</keyword>
<dbReference type="SMART" id="SM00306">
    <property type="entry name" value="HintN"/>
    <property type="match status" value="1"/>
</dbReference>
<dbReference type="OrthoDB" id="345459at2"/>
<feature type="transmembrane region" description="Helical" evidence="3">
    <location>
        <begin position="43"/>
        <end position="63"/>
    </location>
</feature>
<keyword evidence="3" id="KW-0812">Transmembrane</keyword>
<evidence type="ECO:0000313" key="6">
    <source>
        <dbReference type="EMBL" id="PJZ73136.1"/>
    </source>
</evidence>
<feature type="compositionally biased region" description="Polar residues" evidence="2">
    <location>
        <begin position="624"/>
        <end position="647"/>
    </location>
</feature>
<dbReference type="Gene3D" id="2.70.70.10">
    <property type="entry name" value="Glucose Permease (Domain IIA)"/>
    <property type="match status" value="1"/>
</dbReference>
<feature type="region of interest" description="Disordered" evidence="2">
    <location>
        <begin position="622"/>
        <end position="647"/>
    </location>
</feature>
<evidence type="ECO:0000256" key="2">
    <source>
        <dbReference type="SAM" id="MobiDB-lite"/>
    </source>
</evidence>
<dbReference type="GO" id="GO:0016539">
    <property type="term" value="P:intein-mediated protein splicing"/>
    <property type="evidence" value="ECO:0007669"/>
    <property type="project" value="InterPro"/>
</dbReference>
<dbReference type="EMBL" id="NPDY01000012">
    <property type="protein sequence ID" value="PJZ69120.1"/>
    <property type="molecule type" value="Genomic_DNA"/>
</dbReference>
<evidence type="ECO:0000313" key="5">
    <source>
        <dbReference type="EMBL" id="PJZ69120.1"/>
    </source>
</evidence>
<dbReference type="InterPro" id="IPR011055">
    <property type="entry name" value="Dup_hybrid_motif"/>
</dbReference>
<evidence type="ECO:0000256" key="1">
    <source>
        <dbReference type="SAM" id="Coils"/>
    </source>
</evidence>
<proteinExistence type="predicted"/>
<feature type="coiled-coil region" evidence="1">
    <location>
        <begin position="649"/>
        <end position="683"/>
    </location>
</feature>
<dbReference type="InterPro" id="IPR016047">
    <property type="entry name" value="M23ase_b-sheet_dom"/>
</dbReference>
<protein>
    <recommendedName>
        <fullName evidence="4">Hint domain-containing protein</fullName>
    </recommendedName>
</protein>
<evidence type="ECO:0000256" key="3">
    <source>
        <dbReference type="SAM" id="Phobius"/>
    </source>
</evidence>
<keyword evidence="3" id="KW-0472">Membrane</keyword>
<organism evidence="6 8">
    <name type="scientific">Leptospira perolatii</name>
    <dbReference type="NCBI Taxonomy" id="2023191"/>
    <lineage>
        <taxon>Bacteria</taxon>
        <taxon>Pseudomonadati</taxon>
        <taxon>Spirochaetota</taxon>
        <taxon>Spirochaetia</taxon>
        <taxon>Leptospirales</taxon>
        <taxon>Leptospiraceae</taxon>
        <taxon>Leptospira</taxon>
    </lineage>
</organism>
<dbReference type="Proteomes" id="UP000231962">
    <property type="component" value="Unassembled WGS sequence"/>
</dbReference>
<evidence type="ECO:0000259" key="4">
    <source>
        <dbReference type="SMART" id="SM00306"/>
    </source>
</evidence>
<dbReference type="InterPro" id="IPR006141">
    <property type="entry name" value="Intein_N"/>
</dbReference>
<dbReference type="InterPro" id="IPR036844">
    <property type="entry name" value="Hint_dom_sf"/>
</dbReference>